<dbReference type="Proteomes" id="UP000326912">
    <property type="component" value="Unassembled WGS sequence"/>
</dbReference>
<dbReference type="EMBL" id="BKZW01000001">
    <property type="protein sequence ID" value="GER89449.1"/>
    <property type="molecule type" value="Genomic_DNA"/>
</dbReference>
<protein>
    <recommendedName>
        <fullName evidence="4">Major facilitator superfamily (MFS) profile domain-containing protein</fullName>
    </recommendedName>
</protein>
<evidence type="ECO:0000313" key="3">
    <source>
        <dbReference type="Proteomes" id="UP000326912"/>
    </source>
</evidence>
<evidence type="ECO:0008006" key="4">
    <source>
        <dbReference type="Google" id="ProtNLM"/>
    </source>
</evidence>
<evidence type="ECO:0000313" key="2">
    <source>
        <dbReference type="EMBL" id="GER89449.1"/>
    </source>
</evidence>
<proteinExistence type="predicted"/>
<feature type="transmembrane region" description="Helical" evidence="1">
    <location>
        <begin position="6"/>
        <end position="23"/>
    </location>
</feature>
<dbReference type="AlphaFoldDB" id="A0A5J4KTR4"/>
<keyword evidence="1" id="KW-0472">Membrane</keyword>
<keyword evidence="3" id="KW-1185">Reference proteome</keyword>
<dbReference type="InterPro" id="IPR036259">
    <property type="entry name" value="MFS_trans_sf"/>
</dbReference>
<evidence type="ECO:0000256" key="1">
    <source>
        <dbReference type="SAM" id="Phobius"/>
    </source>
</evidence>
<gene>
    <name evidence="2" type="ORF">KDW_36110</name>
</gene>
<name>A0A5J4KTR4_9CHLR</name>
<reference evidence="2 3" key="1">
    <citation type="submission" date="2019-10" db="EMBL/GenBank/DDBJ databases">
        <title>Dictyobacter vulcani sp. nov., within the class Ktedonobacteria, isolated from soil of volcanic Mt. Zao.</title>
        <authorList>
            <person name="Zheng Y."/>
            <person name="Wang C.M."/>
            <person name="Sakai Y."/>
            <person name="Abe K."/>
            <person name="Yokota A."/>
            <person name="Yabe S."/>
        </authorList>
    </citation>
    <scope>NUCLEOTIDE SEQUENCE [LARGE SCALE GENOMIC DNA]</scope>
    <source>
        <strain evidence="2 3">W12</strain>
    </source>
</reference>
<feature type="transmembrane region" description="Helical" evidence="1">
    <location>
        <begin position="68"/>
        <end position="91"/>
    </location>
</feature>
<accession>A0A5J4KTR4</accession>
<keyword evidence="1" id="KW-0812">Transmembrane</keyword>
<feature type="transmembrane region" description="Helical" evidence="1">
    <location>
        <begin position="44"/>
        <end position="62"/>
    </location>
</feature>
<sequence length="99" mass="10892">MAIPFLMLSWFVQSLTLIVFNITQVSFRQSLIPGHLQGRLNASMRFLICSALPIGSFLGGAAGEAFGLLPTVVLSSIGMLFAFLWILFSLYPPYESNPH</sequence>
<comment type="caution">
    <text evidence="2">The sequence shown here is derived from an EMBL/GenBank/DDBJ whole genome shotgun (WGS) entry which is preliminary data.</text>
</comment>
<keyword evidence="1" id="KW-1133">Transmembrane helix</keyword>
<dbReference type="SUPFAM" id="SSF103473">
    <property type="entry name" value="MFS general substrate transporter"/>
    <property type="match status" value="1"/>
</dbReference>
<organism evidence="2 3">
    <name type="scientific">Dictyobacter vulcani</name>
    <dbReference type="NCBI Taxonomy" id="2607529"/>
    <lineage>
        <taxon>Bacteria</taxon>
        <taxon>Bacillati</taxon>
        <taxon>Chloroflexota</taxon>
        <taxon>Ktedonobacteria</taxon>
        <taxon>Ktedonobacterales</taxon>
        <taxon>Dictyobacteraceae</taxon>
        <taxon>Dictyobacter</taxon>
    </lineage>
</organism>